<evidence type="ECO:0000256" key="6">
    <source>
        <dbReference type="ARBA" id="ARBA00022691"/>
    </source>
</evidence>
<sequence length="469" mass="52727">MQDNMLLTISTTHEPASDLGFLLMKNPDNLHEVDLAFGKATVFYPEASAEKCTAALMLDIDPVQLVRGKGRQRGAEDQYVNDRPYAASSLLSVALARTFGTTLSGRSKHRQELAETPIELEAKISPLPVRGDRQIVAQLFEPLGYQVETGSVPLDPQHPDWGDSPYISLVVRGKQKIADLLSHLYVLVPVLDANKHYYIGDAEVEKLLRKGQGWLEEHPHKDLIAKRYLRFRSLSRAALRQLEDSVEPEPAEEIAKKDEAEEVIERPIHLNEQRMLSVLAELERSGASSMLDLGCGEGKLLRRLIQQGQFQKILGVEVSPQILSIAAERLKLERMGDRQRERIELVQGSLVYRDDRLKGFDAATVIEVIEHMDAERLTAFSDALFGYARPNTVIMTTPNREYNTLFEGLTEGVLRHPDHRFEWTRQEYESYAVTCGDKYGYSVSFAPIGEVHPDHGAPTQMAIFKKTAG</sequence>
<dbReference type="Pfam" id="PF08242">
    <property type="entry name" value="Methyltransf_12"/>
    <property type="match status" value="1"/>
</dbReference>
<dbReference type="InterPro" id="IPR038546">
    <property type="entry name" value="Hen1_N_sf"/>
</dbReference>
<evidence type="ECO:0000313" key="16">
    <source>
        <dbReference type="Proteomes" id="UP000185192"/>
    </source>
</evidence>
<dbReference type="Gene3D" id="3.40.50.150">
    <property type="entry name" value="Vaccinia Virus protein VP39"/>
    <property type="match status" value="1"/>
</dbReference>
<evidence type="ECO:0000256" key="8">
    <source>
        <dbReference type="ARBA" id="ARBA00022842"/>
    </source>
</evidence>
<evidence type="ECO:0000313" key="15">
    <source>
        <dbReference type="EMBL" id="SIN59729.1"/>
    </source>
</evidence>
<dbReference type="Gene3D" id="3.30.1610.20">
    <property type="entry name" value="Hen1, N-terminal domain"/>
    <property type="match status" value="1"/>
</dbReference>
<dbReference type="EMBL" id="FSQW01000001">
    <property type="protein sequence ID" value="SIN59729.1"/>
    <property type="molecule type" value="Genomic_DNA"/>
</dbReference>
<dbReference type="Proteomes" id="UP000185192">
    <property type="component" value="Unassembled WGS sequence"/>
</dbReference>
<gene>
    <name evidence="15" type="ORF">SAMN02745824_0265</name>
</gene>
<dbReference type="PANTHER" id="PTHR21404">
    <property type="entry name" value="HEN1"/>
    <property type="match status" value="1"/>
</dbReference>
<keyword evidence="16" id="KW-1185">Reference proteome</keyword>
<evidence type="ECO:0000256" key="1">
    <source>
        <dbReference type="ARBA" id="ARBA00001946"/>
    </source>
</evidence>
<evidence type="ECO:0000259" key="14">
    <source>
        <dbReference type="Pfam" id="PF12623"/>
    </source>
</evidence>
<accession>A0A1N6CMQ5</accession>
<keyword evidence="7" id="KW-0479">Metal-binding</keyword>
<dbReference type="InterPro" id="IPR024026">
    <property type="entry name" value="3'-RNA_MeTfrase_Hen1_bac"/>
</dbReference>
<organism evidence="15 16">
    <name type="scientific">Parasphingorhabdus marina DSM 22363</name>
    <dbReference type="NCBI Taxonomy" id="1123272"/>
    <lineage>
        <taxon>Bacteria</taxon>
        <taxon>Pseudomonadati</taxon>
        <taxon>Pseudomonadota</taxon>
        <taxon>Alphaproteobacteria</taxon>
        <taxon>Sphingomonadales</taxon>
        <taxon>Sphingomonadaceae</taxon>
        <taxon>Parasphingorhabdus</taxon>
    </lineage>
</organism>
<feature type="domain" description="Methyltransferase type 12" evidence="13">
    <location>
        <begin position="291"/>
        <end position="393"/>
    </location>
</feature>
<dbReference type="Pfam" id="PF12623">
    <property type="entry name" value="Hen1_L"/>
    <property type="match status" value="1"/>
</dbReference>
<comment type="cofactor">
    <cofactor evidence="1">
        <name>Mg(2+)</name>
        <dbReference type="ChEBI" id="CHEBI:18420"/>
    </cofactor>
</comment>
<evidence type="ECO:0000259" key="13">
    <source>
        <dbReference type="Pfam" id="PF08242"/>
    </source>
</evidence>
<evidence type="ECO:0000256" key="10">
    <source>
        <dbReference type="ARBA" id="ARBA00023158"/>
    </source>
</evidence>
<keyword evidence="6" id="KW-0949">S-adenosyl-L-methionine</keyword>
<protein>
    <recommendedName>
        <fullName evidence="3">Small RNA 2'-O-methyltransferase</fullName>
        <ecNumber evidence="11">2.1.1.386</ecNumber>
    </recommendedName>
</protein>
<dbReference type="GO" id="GO:0031047">
    <property type="term" value="P:regulatory ncRNA-mediated gene silencing"/>
    <property type="evidence" value="ECO:0007669"/>
    <property type="project" value="UniProtKB-KW"/>
</dbReference>
<dbReference type="CDD" id="cd02440">
    <property type="entry name" value="AdoMet_MTases"/>
    <property type="match status" value="1"/>
</dbReference>
<comment type="catalytic activity">
    <reaction evidence="12">
        <text>small RNA 3'-end nucleotide + S-adenosyl-L-methionine = small RNA 3'-end 2'-O-methylnucleotide + S-adenosyl-L-homocysteine + H(+)</text>
        <dbReference type="Rhea" id="RHEA:37887"/>
        <dbReference type="Rhea" id="RHEA-COMP:10415"/>
        <dbReference type="Rhea" id="RHEA-COMP:10416"/>
        <dbReference type="ChEBI" id="CHEBI:15378"/>
        <dbReference type="ChEBI" id="CHEBI:57856"/>
        <dbReference type="ChEBI" id="CHEBI:59789"/>
        <dbReference type="ChEBI" id="CHEBI:74896"/>
        <dbReference type="ChEBI" id="CHEBI:74898"/>
        <dbReference type="EC" id="2.1.1.386"/>
    </reaction>
</comment>
<keyword evidence="4 15" id="KW-0489">Methyltransferase</keyword>
<evidence type="ECO:0000256" key="3">
    <source>
        <dbReference type="ARBA" id="ARBA00021330"/>
    </source>
</evidence>
<dbReference type="InterPro" id="IPR024740">
    <property type="entry name" value="Hen1_N"/>
</dbReference>
<name>A0A1N6CMQ5_9SPHN</name>
<dbReference type="GO" id="GO:0003723">
    <property type="term" value="F:RNA binding"/>
    <property type="evidence" value="ECO:0007669"/>
    <property type="project" value="UniProtKB-KW"/>
</dbReference>
<keyword evidence="10" id="KW-0943">RNA-mediated gene silencing</keyword>
<dbReference type="GO" id="GO:0090486">
    <property type="term" value="F:small RNA 2'-O-methyltransferase activity"/>
    <property type="evidence" value="ECO:0007669"/>
    <property type="project" value="UniProtKB-EC"/>
</dbReference>
<keyword evidence="9" id="KW-0694">RNA-binding</keyword>
<evidence type="ECO:0000256" key="12">
    <source>
        <dbReference type="ARBA" id="ARBA00048418"/>
    </source>
</evidence>
<dbReference type="SUPFAM" id="SSF53335">
    <property type="entry name" value="S-adenosyl-L-methionine-dependent methyltransferases"/>
    <property type="match status" value="1"/>
</dbReference>
<dbReference type="RefSeq" id="WP_239447325.1">
    <property type="nucleotide sequence ID" value="NZ_FSQW01000001.1"/>
</dbReference>
<evidence type="ECO:0000256" key="11">
    <source>
        <dbReference type="ARBA" id="ARBA00035025"/>
    </source>
</evidence>
<dbReference type="InterPro" id="IPR013217">
    <property type="entry name" value="Methyltransf_12"/>
</dbReference>
<comment type="similarity">
    <text evidence="2">Belongs to the methyltransferase superfamily. HEN1 family.</text>
</comment>
<dbReference type="EC" id="2.1.1.386" evidence="11"/>
<dbReference type="AlphaFoldDB" id="A0A1N6CMQ5"/>
<dbReference type="PANTHER" id="PTHR21404:SF3">
    <property type="entry name" value="SMALL RNA 2'-O-METHYLTRANSFERASE"/>
    <property type="match status" value="1"/>
</dbReference>
<dbReference type="GO" id="GO:0001510">
    <property type="term" value="P:RNA methylation"/>
    <property type="evidence" value="ECO:0007669"/>
    <property type="project" value="InterPro"/>
</dbReference>
<dbReference type="NCBIfam" id="TIGR04074">
    <property type="entry name" value="bacter_Hen1"/>
    <property type="match status" value="1"/>
</dbReference>
<keyword evidence="8" id="KW-0460">Magnesium</keyword>
<keyword evidence="5 15" id="KW-0808">Transferase</keyword>
<reference evidence="16" key="1">
    <citation type="submission" date="2016-11" db="EMBL/GenBank/DDBJ databases">
        <authorList>
            <person name="Varghese N."/>
            <person name="Submissions S."/>
        </authorList>
    </citation>
    <scope>NUCLEOTIDE SEQUENCE [LARGE SCALE GENOMIC DNA]</scope>
    <source>
        <strain evidence="16">DSM 22363</strain>
    </source>
</reference>
<evidence type="ECO:0000256" key="7">
    <source>
        <dbReference type="ARBA" id="ARBA00022723"/>
    </source>
</evidence>
<dbReference type="InterPro" id="IPR026610">
    <property type="entry name" value="Hen1"/>
</dbReference>
<dbReference type="STRING" id="1123272.SAMN02745824_0265"/>
<evidence type="ECO:0000256" key="4">
    <source>
        <dbReference type="ARBA" id="ARBA00022603"/>
    </source>
</evidence>
<proteinExistence type="inferred from homology"/>
<feature type="domain" description="Hen1 N-terminal" evidence="14">
    <location>
        <begin position="5"/>
        <end position="242"/>
    </location>
</feature>
<evidence type="ECO:0000256" key="9">
    <source>
        <dbReference type="ARBA" id="ARBA00022884"/>
    </source>
</evidence>
<evidence type="ECO:0000256" key="2">
    <source>
        <dbReference type="ARBA" id="ARBA00009026"/>
    </source>
</evidence>
<dbReference type="InterPro" id="IPR029063">
    <property type="entry name" value="SAM-dependent_MTases_sf"/>
</dbReference>
<dbReference type="GO" id="GO:0046872">
    <property type="term" value="F:metal ion binding"/>
    <property type="evidence" value="ECO:0007669"/>
    <property type="project" value="UniProtKB-KW"/>
</dbReference>
<evidence type="ECO:0000256" key="5">
    <source>
        <dbReference type="ARBA" id="ARBA00022679"/>
    </source>
</evidence>